<organism evidence="2 3">
    <name type="scientific">Corchorus olitorius</name>
    <dbReference type="NCBI Taxonomy" id="93759"/>
    <lineage>
        <taxon>Eukaryota</taxon>
        <taxon>Viridiplantae</taxon>
        <taxon>Streptophyta</taxon>
        <taxon>Embryophyta</taxon>
        <taxon>Tracheophyta</taxon>
        <taxon>Spermatophyta</taxon>
        <taxon>Magnoliopsida</taxon>
        <taxon>eudicotyledons</taxon>
        <taxon>Gunneridae</taxon>
        <taxon>Pentapetalae</taxon>
        <taxon>rosids</taxon>
        <taxon>malvids</taxon>
        <taxon>Malvales</taxon>
        <taxon>Malvaceae</taxon>
        <taxon>Grewioideae</taxon>
        <taxon>Apeibeae</taxon>
        <taxon>Corchorus</taxon>
    </lineage>
</organism>
<accession>A0A1R3K329</accession>
<protein>
    <submittedName>
        <fullName evidence="2">Uncharacterized protein</fullName>
    </submittedName>
</protein>
<feature type="coiled-coil region" evidence="1">
    <location>
        <begin position="79"/>
        <end position="109"/>
    </location>
</feature>
<name>A0A1R3K329_9ROSI</name>
<evidence type="ECO:0000313" key="3">
    <source>
        <dbReference type="Proteomes" id="UP000187203"/>
    </source>
</evidence>
<comment type="caution">
    <text evidence="2">The sequence shown here is derived from an EMBL/GenBank/DDBJ whole genome shotgun (WGS) entry which is preliminary data.</text>
</comment>
<keyword evidence="1" id="KW-0175">Coiled coil</keyword>
<dbReference type="AlphaFoldDB" id="A0A1R3K329"/>
<keyword evidence="3" id="KW-1185">Reference proteome</keyword>
<proteinExistence type="predicted"/>
<evidence type="ECO:0000313" key="2">
    <source>
        <dbReference type="EMBL" id="OMP01500.1"/>
    </source>
</evidence>
<dbReference type="EMBL" id="AWUE01014756">
    <property type="protein sequence ID" value="OMP01500.1"/>
    <property type="molecule type" value="Genomic_DNA"/>
</dbReference>
<evidence type="ECO:0000256" key="1">
    <source>
        <dbReference type="SAM" id="Coils"/>
    </source>
</evidence>
<dbReference type="Proteomes" id="UP000187203">
    <property type="component" value="Unassembled WGS sequence"/>
</dbReference>
<sequence>MGMLQRLSGEKAPTQAQEQKIAVLFEIDTTVVTSGIETENVSTVQTTLPAPLFNSYMYPQVPERQYTFPVASATTRSRVRKMEEQAAQIQQLKQSQEEMRYSQEEMRQEQGVIKEQLSVIMGML</sequence>
<gene>
    <name evidence="2" type="ORF">COLO4_11817</name>
</gene>
<reference evidence="3" key="1">
    <citation type="submission" date="2013-09" db="EMBL/GenBank/DDBJ databases">
        <title>Corchorus olitorius genome sequencing.</title>
        <authorList>
            <person name="Alam M."/>
            <person name="Haque M.S."/>
            <person name="Islam M.S."/>
            <person name="Emdad E.M."/>
            <person name="Islam M.M."/>
            <person name="Ahmed B."/>
            <person name="Halim A."/>
            <person name="Hossen Q.M.M."/>
            <person name="Hossain M.Z."/>
            <person name="Ahmed R."/>
            <person name="Khan M.M."/>
            <person name="Islam R."/>
            <person name="Rashid M.M."/>
            <person name="Khan S.A."/>
            <person name="Rahman M.S."/>
            <person name="Alam M."/>
            <person name="Yahiya A.S."/>
            <person name="Khan M.S."/>
            <person name="Azam M.S."/>
            <person name="Haque T."/>
            <person name="Lashkar M.Z.H."/>
            <person name="Akhand A.I."/>
            <person name="Morshed G."/>
            <person name="Roy S."/>
            <person name="Uddin K.S."/>
            <person name="Rabeya T."/>
            <person name="Hossain A.S."/>
            <person name="Chowdhury A."/>
            <person name="Snigdha A.R."/>
            <person name="Mortoza M.S."/>
            <person name="Matin S.A."/>
            <person name="Hoque S.M.E."/>
            <person name="Islam M.K."/>
            <person name="Roy D.K."/>
            <person name="Haider R."/>
            <person name="Moosa M.M."/>
            <person name="Elias S.M."/>
            <person name="Hasan A.M."/>
            <person name="Jahan S."/>
            <person name="Shafiuddin M."/>
            <person name="Mahmood N."/>
            <person name="Shommy N.S."/>
        </authorList>
    </citation>
    <scope>NUCLEOTIDE SEQUENCE [LARGE SCALE GENOMIC DNA]</scope>
    <source>
        <strain evidence="3">cv. O-4</strain>
    </source>
</reference>